<dbReference type="PANTHER" id="PTHR33103:SF85">
    <property type="entry name" value="DUF674 FAMILY PROTEIN"/>
    <property type="match status" value="1"/>
</dbReference>
<protein>
    <submittedName>
        <fullName evidence="2 3">Uncharacterized protein LOC107029859</fullName>
    </submittedName>
</protein>
<gene>
    <name evidence="2 3" type="primary">LOC107029859</name>
</gene>
<evidence type="ECO:0000313" key="3">
    <source>
        <dbReference type="RefSeq" id="XP_015086794.1"/>
    </source>
</evidence>
<dbReference type="GeneID" id="107029859"/>
<dbReference type="Pfam" id="PF05056">
    <property type="entry name" value="DUF674"/>
    <property type="match status" value="1"/>
</dbReference>
<dbReference type="Proteomes" id="UP000694930">
    <property type="component" value="Chromosome 9"/>
</dbReference>
<reference evidence="1" key="1">
    <citation type="journal article" date="2014" name="Nat. Genet.">
        <title>The genome of the stress-tolerant wild tomato species Solanum pennellii.</title>
        <authorList>
            <person name="Bolger A."/>
            <person name="Scossa F."/>
            <person name="Bolger M.E."/>
            <person name="Lanz C."/>
            <person name="Maumus F."/>
            <person name="Tohge T."/>
            <person name="Quesneville H."/>
            <person name="Alseekh S."/>
            <person name="Sorensen I."/>
            <person name="Lichtenstein G."/>
            <person name="Fich E.A."/>
            <person name="Conte M."/>
            <person name="Keller H."/>
            <person name="Schneeberger K."/>
            <person name="Schwacke R."/>
            <person name="Ofner I."/>
            <person name="Vrebalov J."/>
            <person name="Xu Y."/>
            <person name="Osorio S."/>
            <person name="Aflitos S.A."/>
            <person name="Schijlen E."/>
            <person name="Jimenez-Gomez J.M."/>
            <person name="Ryngajllo M."/>
            <person name="Kimura S."/>
            <person name="Kumar R."/>
            <person name="Koenig D."/>
            <person name="Headland L.R."/>
            <person name="Maloof J.N."/>
            <person name="Sinha N."/>
            <person name="van Ham R.C."/>
            <person name="Lankhorst R.K."/>
            <person name="Mao L."/>
            <person name="Vogel A."/>
            <person name="Arsova B."/>
            <person name="Panstruga R."/>
            <person name="Fei Z."/>
            <person name="Rose J.K."/>
            <person name="Zamir D."/>
            <person name="Carrari F."/>
            <person name="Giovannoni J.J."/>
            <person name="Weigel D."/>
            <person name="Usadel B."/>
            <person name="Fernie A.R."/>
        </authorList>
    </citation>
    <scope>NUCLEOTIDE SEQUENCE [LARGE SCALE GENOMIC DNA]</scope>
</reference>
<dbReference type="RefSeq" id="XP_015086793.1">
    <property type="nucleotide sequence ID" value="XM_015231307.2"/>
</dbReference>
<dbReference type="PANTHER" id="PTHR33103">
    <property type="entry name" value="OS01G0153900 PROTEIN"/>
    <property type="match status" value="1"/>
</dbReference>
<reference evidence="2 3" key="2">
    <citation type="submission" date="2025-05" db="UniProtKB">
        <authorList>
            <consortium name="RefSeq"/>
        </authorList>
    </citation>
    <scope>IDENTIFICATION</scope>
</reference>
<dbReference type="RefSeq" id="XP_015086794.1">
    <property type="nucleotide sequence ID" value="XM_015231308.2"/>
</dbReference>
<sequence length="475" mass="53146">MVKKKESKILLKLLVDKKKDQVVAAETGVDFMDILVSLLTLPMGTIIRLVEAEAGTVGCMNNLYQSVENLDEEDLYIEHCKTLLLNPINPYPKYCMKLKVNLDDSGSKYYKCSNCRYNSYYMDVECKCNGKYNKETFLKDSVENTCGDAYVFLKGGISFLITDGLQVKVASPSSLVQMLSNVGLSDMNQIEEMHVEIGKNEVIHLLVRSLISKTPLSDVFLPKQKQKRARVDTITMTEFGSSISENGTRNNTKKLELKLTVRKSTNMVLCAEAGNDFVDSLFNFLTIPLGSIEDVLKGNSGLGCIDNLYKSVENLDSKWFNTPPPDMNIHRHEKTLKMILLKPGIAPNHKSKNLLLQINEGFELYFSDPRQSVGSNRSSEFEKFAKEPSLFYVLDNLEVRPLSSTSTICLLQQLNVPLHDIEEQMISVGELEALSLLKASLTSTSSALTAGLNHMLKKPRDEDVMSSAKKLHRAG</sequence>
<keyword evidence="1" id="KW-1185">Reference proteome</keyword>
<dbReference type="InterPro" id="IPR007750">
    <property type="entry name" value="DUF674"/>
</dbReference>
<organism evidence="1 2">
    <name type="scientific">Solanum pennellii</name>
    <name type="common">Tomato</name>
    <name type="synonym">Lycopersicon pennellii</name>
    <dbReference type="NCBI Taxonomy" id="28526"/>
    <lineage>
        <taxon>Eukaryota</taxon>
        <taxon>Viridiplantae</taxon>
        <taxon>Streptophyta</taxon>
        <taxon>Embryophyta</taxon>
        <taxon>Tracheophyta</taxon>
        <taxon>Spermatophyta</taxon>
        <taxon>Magnoliopsida</taxon>
        <taxon>eudicotyledons</taxon>
        <taxon>Gunneridae</taxon>
        <taxon>Pentapetalae</taxon>
        <taxon>asterids</taxon>
        <taxon>lamiids</taxon>
        <taxon>Solanales</taxon>
        <taxon>Solanaceae</taxon>
        <taxon>Solanoideae</taxon>
        <taxon>Solaneae</taxon>
        <taxon>Solanum</taxon>
        <taxon>Solanum subgen. Lycopersicon</taxon>
    </lineage>
</organism>
<accession>A0ABM1HKK9</accession>
<evidence type="ECO:0000313" key="2">
    <source>
        <dbReference type="RefSeq" id="XP_015086793.1"/>
    </source>
</evidence>
<evidence type="ECO:0000313" key="1">
    <source>
        <dbReference type="Proteomes" id="UP000694930"/>
    </source>
</evidence>
<proteinExistence type="predicted"/>
<name>A0ABM1HKK9_SOLPN</name>